<keyword evidence="1" id="KW-0812">Transmembrane</keyword>
<keyword evidence="4" id="KW-1185">Reference proteome</keyword>
<keyword evidence="1" id="KW-0472">Membrane</keyword>
<protein>
    <submittedName>
        <fullName evidence="3">Acid phosphatase/Vanadium-dependent haloperoxidase</fullName>
    </submittedName>
</protein>
<dbReference type="EMBL" id="AGSI01000006">
    <property type="protein sequence ID" value="EIE23953.1"/>
    <property type="molecule type" value="Genomic_DNA"/>
</dbReference>
<dbReference type="PANTHER" id="PTHR14969:SF13">
    <property type="entry name" value="AT30094P"/>
    <property type="match status" value="1"/>
</dbReference>
<evidence type="ECO:0000259" key="2">
    <source>
        <dbReference type="SMART" id="SM00014"/>
    </source>
</evidence>
<organism evidence="3 4">
    <name type="scientific">Coccomyxa subellipsoidea (strain C-169)</name>
    <name type="common">Green microalga</name>
    <dbReference type="NCBI Taxonomy" id="574566"/>
    <lineage>
        <taxon>Eukaryota</taxon>
        <taxon>Viridiplantae</taxon>
        <taxon>Chlorophyta</taxon>
        <taxon>core chlorophytes</taxon>
        <taxon>Trebouxiophyceae</taxon>
        <taxon>Trebouxiophyceae incertae sedis</taxon>
        <taxon>Coccomyxaceae</taxon>
        <taxon>Coccomyxa</taxon>
        <taxon>Coccomyxa subellipsoidea</taxon>
    </lineage>
</organism>
<dbReference type="Proteomes" id="UP000007264">
    <property type="component" value="Unassembled WGS sequence"/>
</dbReference>
<sequence>MQRARPVYNNAGDFLLVVAVDSFSFPSGHAARAMFLALYALVWLQQGSQMAWAVPIIVWGLATAFSRCLMGRHFLGDVLAGLLVGVLTTAVVTQGTFALGGLWIPAAQASALHAHIMDQIHALMPQRL</sequence>
<dbReference type="InterPro" id="IPR036938">
    <property type="entry name" value="PAP2/HPO_sf"/>
</dbReference>
<accession>I0YZY4</accession>
<proteinExistence type="predicted"/>
<feature type="transmembrane region" description="Helical" evidence="1">
    <location>
        <begin position="50"/>
        <end position="70"/>
    </location>
</feature>
<dbReference type="SMART" id="SM00014">
    <property type="entry name" value="acidPPc"/>
    <property type="match status" value="1"/>
</dbReference>
<dbReference type="GO" id="GO:0042392">
    <property type="term" value="F:sphingosine-1-phosphate phosphatase activity"/>
    <property type="evidence" value="ECO:0007669"/>
    <property type="project" value="TreeGrafter"/>
</dbReference>
<reference evidence="3 4" key="1">
    <citation type="journal article" date="2012" name="Genome Biol.">
        <title>The genome of the polar eukaryotic microalga coccomyxa subellipsoidea reveals traits of cold adaptation.</title>
        <authorList>
            <person name="Blanc G."/>
            <person name="Agarkova I."/>
            <person name="Grimwood J."/>
            <person name="Kuo A."/>
            <person name="Brueggeman A."/>
            <person name="Dunigan D."/>
            <person name="Gurnon J."/>
            <person name="Ladunga I."/>
            <person name="Lindquist E."/>
            <person name="Lucas S."/>
            <person name="Pangilinan J."/>
            <person name="Proschold T."/>
            <person name="Salamov A."/>
            <person name="Schmutz J."/>
            <person name="Weeks D."/>
            <person name="Yamada T."/>
            <person name="Claverie J.M."/>
            <person name="Grigoriev I."/>
            <person name="Van Etten J."/>
            <person name="Lomsadze A."/>
            <person name="Borodovsky M."/>
        </authorList>
    </citation>
    <scope>NUCLEOTIDE SEQUENCE [LARGE SCALE GENOMIC DNA]</scope>
    <source>
        <strain evidence="3 4">C-169</strain>
    </source>
</reference>
<comment type="caution">
    <text evidence="3">The sequence shown here is derived from an EMBL/GenBank/DDBJ whole genome shotgun (WGS) entry which is preliminary data.</text>
</comment>
<dbReference type="RefSeq" id="XP_005648497.1">
    <property type="nucleotide sequence ID" value="XM_005648440.1"/>
</dbReference>
<dbReference type="Gene3D" id="1.20.144.10">
    <property type="entry name" value="Phosphatidic acid phosphatase type 2/haloperoxidase"/>
    <property type="match status" value="1"/>
</dbReference>
<gene>
    <name evidence="3" type="ORF">COCSUDRAFT_65663</name>
</gene>
<evidence type="ECO:0000313" key="3">
    <source>
        <dbReference type="EMBL" id="EIE23953.1"/>
    </source>
</evidence>
<dbReference type="PANTHER" id="PTHR14969">
    <property type="entry name" value="SPHINGOSINE-1-PHOSPHATE PHOSPHOHYDROLASE"/>
    <property type="match status" value="1"/>
</dbReference>
<dbReference type="Pfam" id="PF01569">
    <property type="entry name" value="PAP2"/>
    <property type="match status" value="1"/>
</dbReference>
<dbReference type="GO" id="GO:0004601">
    <property type="term" value="F:peroxidase activity"/>
    <property type="evidence" value="ECO:0007669"/>
    <property type="project" value="UniProtKB-KW"/>
</dbReference>
<keyword evidence="1" id="KW-1133">Transmembrane helix</keyword>
<feature type="domain" description="Phosphatidic acid phosphatase type 2/haloperoxidase" evidence="2">
    <location>
        <begin position="1"/>
        <end position="93"/>
    </location>
</feature>
<dbReference type="OrthoDB" id="10266771at2759"/>
<feature type="transmembrane region" description="Helical" evidence="1">
    <location>
        <begin position="12"/>
        <end position="44"/>
    </location>
</feature>
<evidence type="ECO:0000313" key="4">
    <source>
        <dbReference type="Proteomes" id="UP000007264"/>
    </source>
</evidence>
<feature type="transmembrane region" description="Helical" evidence="1">
    <location>
        <begin position="82"/>
        <end position="104"/>
    </location>
</feature>
<dbReference type="KEGG" id="csl:COCSUDRAFT_65663"/>
<evidence type="ECO:0000256" key="1">
    <source>
        <dbReference type="SAM" id="Phobius"/>
    </source>
</evidence>
<dbReference type="AlphaFoldDB" id="I0YZY4"/>
<dbReference type="InterPro" id="IPR000326">
    <property type="entry name" value="PAP2/HPO"/>
</dbReference>
<name>I0YZY4_COCSC</name>
<dbReference type="SUPFAM" id="SSF48317">
    <property type="entry name" value="Acid phosphatase/Vanadium-dependent haloperoxidase"/>
    <property type="match status" value="1"/>
</dbReference>
<dbReference type="GeneID" id="17041951"/>
<dbReference type="STRING" id="574566.I0YZY4"/>